<dbReference type="RefSeq" id="WP_134168180.1">
    <property type="nucleotide sequence ID" value="NZ_SODD01000005.1"/>
</dbReference>
<dbReference type="Pfam" id="PF01047">
    <property type="entry name" value="MarR"/>
    <property type="match status" value="1"/>
</dbReference>
<keyword evidence="3" id="KW-0804">Transcription</keyword>
<organism evidence="5 6">
    <name type="scientific">Breznakia blatticola</name>
    <dbReference type="NCBI Taxonomy" id="1754012"/>
    <lineage>
        <taxon>Bacteria</taxon>
        <taxon>Bacillati</taxon>
        <taxon>Bacillota</taxon>
        <taxon>Erysipelotrichia</taxon>
        <taxon>Erysipelotrichales</taxon>
        <taxon>Erysipelotrichaceae</taxon>
        <taxon>Breznakia</taxon>
    </lineage>
</organism>
<protein>
    <submittedName>
        <fullName evidence="5">DNA-binding MarR family transcriptional regulator</fullName>
    </submittedName>
</protein>
<dbReference type="EMBL" id="SODD01000005">
    <property type="protein sequence ID" value="TDW25288.1"/>
    <property type="molecule type" value="Genomic_DNA"/>
</dbReference>
<dbReference type="PANTHER" id="PTHR42756">
    <property type="entry name" value="TRANSCRIPTIONAL REGULATOR, MARR"/>
    <property type="match status" value="1"/>
</dbReference>
<dbReference type="PANTHER" id="PTHR42756:SF1">
    <property type="entry name" value="TRANSCRIPTIONAL REPRESSOR OF EMRAB OPERON"/>
    <property type="match status" value="1"/>
</dbReference>
<dbReference type="InterPro" id="IPR036390">
    <property type="entry name" value="WH_DNA-bd_sf"/>
</dbReference>
<dbReference type="GO" id="GO:0003700">
    <property type="term" value="F:DNA-binding transcription factor activity"/>
    <property type="evidence" value="ECO:0007669"/>
    <property type="project" value="InterPro"/>
</dbReference>
<dbReference type="InterPro" id="IPR000835">
    <property type="entry name" value="HTH_MarR-typ"/>
</dbReference>
<dbReference type="Proteomes" id="UP000294743">
    <property type="component" value="Unassembled WGS sequence"/>
</dbReference>
<reference evidence="5 6" key="1">
    <citation type="submission" date="2019-03" db="EMBL/GenBank/DDBJ databases">
        <title>Genomic Encyclopedia of Type Strains, Phase IV (KMG-IV): sequencing the most valuable type-strain genomes for metagenomic binning, comparative biology and taxonomic classification.</title>
        <authorList>
            <person name="Goeker M."/>
        </authorList>
    </citation>
    <scope>NUCLEOTIDE SEQUENCE [LARGE SCALE GENOMIC DNA]</scope>
    <source>
        <strain evidence="5 6">DSM 28867</strain>
    </source>
</reference>
<keyword evidence="1" id="KW-0805">Transcription regulation</keyword>
<dbReference type="PROSITE" id="PS50995">
    <property type="entry name" value="HTH_MARR_2"/>
    <property type="match status" value="1"/>
</dbReference>
<evidence type="ECO:0000256" key="3">
    <source>
        <dbReference type="ARBA" id="ARBA00023163"/>
    </source>
</evidence>
<name>A0A4R8A6T5_9FIRM</name>
<comment type="caution">
    <text evidence="5">The sequence shown here is derived from an EMBL/GenBank/DDBJ whole genome shotgun (WGS) entry which is preliminary data.</text>
</comment>
<dbReference type="Gene3D" id="1.10.10.10">
    <property type="entry name" value="Winged helix-like DNA-binding domain superfamily/Winged helix DNA-binding domain"/>
    <property type="match status" value="1"/>
</dbReference>
<evidence type="ECO:0000313" key="5">
    <source>
        <dbReference type="EMBL" id="TDW25288.1"/>
    </source>
</evidence>
<accession>A0A4R8A6T5</accession>
<dbReference type="SMART" id="SM00347">
    <property type="entry name" value="HTH_MARR"/>
    <property type="match status" value="1"/>
</dbReference>
<keyword evidence="2 5" id="KW-0238">DNA-binding</keyword>
<feature type="domain" description="HTH marR-type" evidence="4">
    <location>
        <begin position="1"/>
        <end position="141"/>
    </location>
</feature>
<dbReference type="OrthoDB" id="5461037at2"/>
<sequence length="142" mass="16395">MKTVVVIEKIENQISAIQASIQRAMKSYYAETGLSKTHTLVLREVRTCQPITLNELSSNLSKVPANMSITVSELEDDGYLERERFVDDRRVTKIKLTSKGEEVVNLYDSYLEKNLKEMVEDEKTLKDILTKLNTVYEKVKKY</sequence>
<dbReference type="SUPFAM" id="SSF46785">
    <property type="entry name" value="Winged helix' DNA-binding domain"/>
    <property type="match status" value="1"/>
</dbReference>
<evidence type="ECO:0000313" key="6">
    <source>
        <dbReference type="Proteomes" id="UP000294743"/>
    </source>
</evidence>
<proteinExistence type="predicted"/>
<dbReference type="AlphaFoldDB" id="A0A4R8A6T5"/>
<dbReference type="PRINTS" id="PR00598">
    <property type="entry name" value="HTHMARR"/>
</dbReference>
<dbReference type="InterPro" id="IPR023187">
    <property type="entry name" value="Tscrpt_reg_MarR-type_CS"/>
</dbReference>
<evidence type="ECO:0000259" key="4">
    <source>
        <dbReference type="PROSITE" id="PS50995"/>
    </source>
</evidence>
<dbReference type="PROSITE" id="PS01117">
    <property type="entry name" value="HTH_MARR_1"/>
    <property type="match status" value="1"/>
</dbReference>
<evidence type="ECO:0000256" key="1">
    <source>
        <dbReference type="ARBA" id="ARBA00023015"/>
    </source>
</evidence>
<dbReference type="InterPro" id="IPR036388">
    <property type="entry name" value="WH-like_DNA-bd_sf"/>
</dbReference>
<gene>
    <name evidence="5" type="ORF">EDD63_10517</name>
</gene>
<dbReference type="GO" id="GO:0003677">
    <property type="term" value="F:DNA binding"/>
    <property type="evidence" value="ECO:0007669"/>
    <property type="project" value="UniProtKB-KW"/>
</dbReference>
<keyword evidence="6" id="KW-1185">Reference proteome</keyword>
<evidence type="ECO:0000256" key="2">
    <source>
        <dbReference type="ARBA" id="ARBA00023125"/>
    </source>
</evidence>